<evidence type="ECO:0000256" key="3">
    <source>
        <dbReference type="ARBA" id="ARBA00022630"/>
    </source>
</evidence>
<dbReference type="Pfam" id="PF06978">
    <property type="entry name" value="POP1_N"/>
    <property type="match status" value="1"/>
</dbReference>
<evidence type="ECO:0000256" key="5">
    <source>
        <dbReference type="ARBA" id="ARBA00022827"/>
    </source>
</evidence>
<dbReference type="InterPro" id="IPR039261">
    <property type="entry name" value="FNR_nucleotide-bd"/>
</dbReference>
<dbReference type="Pfam" id="PF22770">
    <property type="entry name" value="POP1_C"/>
    <property type="match status" value="1"/>
</dbReference>
<dbReference type="InterPro" id="IPR008254">
    <property type="entry name" value="Flavodoxin/NO_synth"/>
</dbReference>
<dbReference type="Proteomes" id="UP000243217">
    <property type="component" value="Unassembled WGS sequence"/>
</dbReference>
<dbReference type="Gene3D" id="1.20.990.10">
    <property type="entry name" value="NADPH-cytochrome p450 Reductase, Chain A, domain 3"/>
    <property type="match status" value="1"/>
</dbReference>
<dbReference type="InterPro" id="IPR023173">
    <property type="entry name" value="NADPH_Cyt_P450_Rdtase_alpha"/>
</dbReference>
<dbReference type="Gene3D" id="2.40.30.10">
    <property type="entry name" value="Translation factors"/>
    <property type="match status" value="1"/>
</dbReference>
<feature type="domain" description="Flavodoxin-like" evidence="10">
    <location>
        <begin position="755"/>
        <end position="900"/>
    </location>
</feature>
<sequence length="1371" mass="154033">MDVIEVLPFVSARAPELSELHRASGFAQAGASTLLKRRRDFHLRRRTNAYNSHKFPARLRFKKGKIVHGERCRKHRRRFSLKEKTNYMFNHRWLVKRMKMEERYGFVVPIHRLDQGIAAALKAPATVADVSYFALIELAGALSDFEETLEMCIDGDIPEDALNGNAEVTLMLYHPSCFPLQAIGPVQFIIHASQETQRQAWMWVHPAIVDEVHHALKEASTPSLQILDSRRELCRFQLRGKRAAQIVQKVVVPHATAEPLFWTSETTGIQHWNVVDTRWNPLKKQHAVVSDISLLSTPANVDKTKVLYPLTGKDITAPMDRAALAAEPSIEELNILFASVMSWAHSKDNQTKYADSFPEQKPRSKSKLQLAHEYDKALEHSPSELLCKESRTKLRQAFVPDHVINKQKTSPAAMPLMLIYQQHGWDVVTLPKYAPTFLKACVFAGASAVGMDEVDVLQTKLGLLSFPRDYPDTRAGTSFWEARDEQLKKQELAKPKAKRTSFSSLQVQSPFKPSWASLFEPGSEYCVLRGQTYMEPFPFFNSEVKEFVPMAMPTLIPIQIQMPRRGRIEPNAMLCLPTEQDITAYMKDSKWSGFMEFTSKQAKKQSMSISRSCIGYVTSCIDTKQTILATGFCHCEALEELYLSSIPNAPLGLLLVRNPSSLQYRPAIFAICQQVDKRMADDLLVYIGSVLVIAVSAVFFLRNTTSEADKAFEARYKAMQEEKRKAALANAANGITLNSSGAAIVKKKVAPGGPVLVLFGSQTGTAQSFARTIADTGNEQGYFEVEAVDMEDFDRLTLKELPYVIFVAATYGEGDPTDNAVDFMKFLRNDDGLIAKGDMANVKFTVFGLGNKQYEQYNAIGRAIDSLMAKHGAQRVYPHGEGDDDSELEEDFDAWRADLWKTLRKSHNEAAGSDDEQETKAKTNPPHIAFECKVVANATPRVFKEEEIQNSNKHFFHNVEVKLVETRELRQSTQAGSTLHLEFDIKNTSLNYVTADNLAILPENDPSLVNRVANALSFKLQECVELSPVDTTKIPKYPFPTPATIEQILSSYVDLNGAPRKGSLAQLAHFATNPVEQEKLLHLAAPEGKDEYNKWVHDEFRTFADVIEAFPSLNIPLTSFIHIVPSLQPRYYTISSSSKVHSNRIHVTLGVIESKMNDGRLFRGVCSNFLSNMELPNSNQEKVKRPNPYGEQGRKQVRQWPTSRVTIRKSTFKLPSDPSTPIIMVGPGTGIAPMRAFLQERESQRVAGQTVGPTVLFFGCRRSTEDYLYADELDAYKANGTLTQLHCAFSRESAQKVYVQHLIAKEGAYLWDMLRQGAHVYVCGATVMGTDVHKAFVNVVQQHGAQSADQAANFVHDMQHNQRYIQELWSS</sequence>
<dbReference type="FunFam" id="1.20.990.10:FF:000001">
    <property type="entry name" value="NADPH--cytochrome P450 reductase"/>
    <property type="match status" value="1"/>
</dbReference>
<dbReference type="EC" id="1.6.2.4" evidence="8"/>
<dbReference type="SUPFAM" id="SSF52218">
    <property type="entry name" value="Flavoproteins"/>
    <property type="match status" value="1"/>
</dbReference>
<feature type="domain" description="FAD-binding FR-type" evidence="11">
    <location>
        <begin position="956"/>
        <end position="1195"/>
    </location>
</feature>
<dbReference type="FunFam" id="3.40.50.80:FF:000001">
    <property type="entry name" value="NADPH--cytochrome P450 reductase 1"/>
    <property type="match status" value="1"/>
</dbReference>
<dbReference type="InterPro" id="IPR003097">
    <property type="entry name" value="CysJ-like_FAD-binding"/>
</dbReference>
<dbReference type="InterPro" id="IPR012590">
    <property type="entry name" value="POPLD_dom"/>
</dbReference>
<evidence type="ECO:0000256" key="9">
    <source>
        <dbReference type="SAM" id="MobiDB-lite"/>
    </source>
</evidence>
<dbReference type="PROSITE" id="PS50902">
    <property type="entry name" value="FLAVODOXIN_LIKE"/>
    <property type="match status" value="1"/>
</dbReference>
<dbReference type="OrthoDB" id="1856718at2759"/>
<evidence type="ECO:0000256" key="6">
    <source>
        <dbReference type="ARBA" id="ARBA00022857"/>
    </source>
</evidence>
<gene>
    <name evidence="12" type="ORF">THRCLA_08231</name>
</gene>
<dbReference type="PRINTS" id="PR00371">
    <property type="entry name" value="FPNCR"/>
</dbReference>
<protein>
    <recommendedName>
        <fullName evidence="8">NADPH--hemoprotein reductase</fullName>
        <ecNumber evidence="8">1.6.2.4</ecNumber>
    </recommendedName>
</protein>
<dbReference type="InterPro" id="IPR009723">
    <property type="entry name" value="Pop1_N"/>
</dbReference>
<keyword evidence="5" id="KW-0274">FAD</keyword>
<dbReference type="InterPro" id="IPR001094">
    <property type="entry name" value="Flavdoxin-like"/>
</dbReference>
<dbReference type="Pfam" id="PF00175">
    <property type="entry name" value="NAD_binding_1"/>
    <property type="match status" value="1"/>
</dbReference>
<dbReference type="InterPro" id="IPR017927">
    <property type="entry name" value="FAD-bd_FR_type"/>
</dbReference>
<dbReference type="GO" id="GO:0010181">
    <property type="term" value="F:FMN binding"/>
    <property type="evidence" value="ECO:0007669"/>
    <property type="project" value="InterPro"/>
</dbReference>
<keyword evidence="13" id="KW-1185">Reference proteome</keyword>
<keyword evidence="3" id="KW-0285">Flavoprotein</keyword>
<evidence type="ECO:0000256" key="2">
    <source>
        <dbReference type="ARBA" id="ARBA00001974"/>
    </source>
</evidence>
<dbReference type="PANTHER" id="PTHR19384">
    <property type="entry name" value="NITRIC OXIDE SYNTHASE-RELATED"/>
    <property type="match status" value="1"/>
</dbReference>
<dbReference type="GO" id="GO:0005829">
    <property type="term" value="C:cytosol"/>
    <property type="evidence" value="ECO:0007669"/>
    <property type="project" value="TreeGrafter"/>
</dbReference>
<dbReference type="GO" id="GO:0003958">
    <property type="term" value="F:NADPH-hemoprotein reductase activity"/>
    <property type="evidence" value="ECO:0007669"/>
    <property type="project" value="UniProtKB-EC"/>
</dbReference>
<dbReference type="InterPro" id="IPR055079">
    <property type="entry name" value="POP1_C"/>
</dbReference>
<evidence type="ECO:0000259" key="10">
    <source>
        <dbReference type="PROSITE" id="PS50902"/>
    </source>
</evidence>
<evidence type="ECO:0000259" key="11">
    <source>
        <dbReference type="PROSITE" id="PS51384"/>
    </source>
</evidence>
<dbReference type="InterPro" id="IPR017938">
    <property type="entry name" value="Riboflavin_synthase-like_b-brl"/>
</dbReference>
<dbReference type="GO" id="GO:0050660">
    <property type="term" value="F:flavin adenine dinucleotide binding"/>
    <property type="evidence" value="ECO:0007669"/>
    <property type="project" value="TreeGrafter"/>
</dbReference>
<dbReference type="InterPro" id="IPR001433">
    <property type="entry name" value="OxRdtase_FAD/NAD-bd"/>
</dbReference>
<keyword evidence="4" id="KW-0288">FMN</keyword>
<keyword evidence="6" id="KW-0521">NADP</keyword>
<comment type="caution">
    <text evidence="12">The sequence shown here is derived from an EMBL/GenBank/DDBJ whole genome shotgun (WGS) entry which is preliminary data.</text>
</comment>
<dbReference type="Gene3D" id="3.40.50.80">
    <property type="entry name" value="Nucleotide-binding domain of ferredoxin-NADP reductase (FNR) module"/>
    <property type="match status" value="1"/>
</dbReference>
<dbReference type="Gene3D" id="3.40.50.360">
    <property type="match status" value="1"/>
</dbReference>
<dbReference type="Pfam" id="PF08170">
    <property type="entry name" value="POPLD"/>
    <property type="match status" value="1"/>
</dbReference>
<dbReference type="Pfam" id="PF00258">
    <property type="entry name" value="Flavodoxin_1"/>
    <property type="match status" value="1"/>
</dbReference>
<dbReference type="EMBL" id="JNBS01002202">
    <property type="protein sequence ID" value="OQR94143.1"/>
    <property type="molecule type" value="Genomic_DNA"/>
</dbReference>
<dbReference type="SUPFAM" id="SSF63380">
    <property type="entry name" value="Riboflavin synthase domain-like"/>
    <property type="match status" value="1"/>
</dbReference>
<dbReference type="SUPFAM" id="SSF52343">
    <property type="entry name" value="Ferredoxin reductase-like, C-terminal NADP-linked domain"/>
    <property type="match status" value="1"/>
</dbReference>
<evidence type="ECO:0000256" key="7">
    <source>
        <dbReference type="ARBA" id="ARBA00023002"/>
    </source>
</evidence>
<evidence type="ECO:0000313" key="13">
    <source>
        <dbReference type="Proteomes" id="UP000243217"/>
    </source>
</evidence>
<evidence type="ECO:0000256" key="4">
    <source>
        <dbReference type="ARBA" id="ARBA00022643"/>
    </source>
</evidence>
<dbReference type="SUPFAM" id="SSF103025">
    <property type="entry name" value="Folate-binding domain"/>
    <property type="match status" value="1"/>
</dbReference>
<keyword evidence="7" id="KW-0560">Oxidoreductase</keyword>
<name>A0A1V9Z822_9STRA</name>
<dbReference type="PANTHER" id="PTHR19384:SF17">
    <property type="entry name" value="NADPH--CYTOCHROME P450 REDUCTASE"/>
    <property type="match status" value="1"/>
</dbReference>
<evidence type="ECO:0000256" key="8">
    <source>
        <dbReference type="ARBA" id="ARBA00023797"/>
    </source>
</evidence>
<dbReference type="PROSITE" id="PS51384">
    <property type="entry name" value="FAD_FR"/>
    <property type="match status" value="1"/>
</dbReference>
<dbReference type="InterPro" id="IPR029039">
    <property type="entry name" value="Flavoprotein-like_sf"/>
</dbReference>
<proteinExistence type="predicted"/>
<dbReference type="PRINTS" id="PR00369">
    <property type="entry name" value="FLAVODOXIN"/>
</dbReference>
<dbReference type="STRING" id="74557.A0A1V9Z822"/>
<accession>A0A1V9Z822</accession>
<reference evidence="12 13" key="1">
    <citation type="journal article" date="2014" name="Genome Biol. Evol.">
        <title>The secreted proteins of Achlya hypogyna and Thraustotheca clavata identify the ancestral oomycete secretome and reveal gene acquisitions by horizontal gene transfer.</title>
        <authorList>
            <person name="Misner I."/>
            <person name="Blouin N."/>
            <person name="Leonard G."/>
            <person name="Richards T.A."/>
            <person name="Lane C.E."/>
        </authorList>
    </citation>
    <scope>NUCLEOTIDE SEQUENCE [LARGE SCALE GENOMIC DNA]</scope>
    <source>
        <strain evidence="12 13">ATCC 34112</strain>
    </source>
</reference>
<evidence type="ECO:0000256" key="1">
    <source>
        <dbReference type="ARBA" id="ARBA00001917"/>
    </source>
</evidence>
<comment type="cofactor">
    <cofactor evidence="2">
        <name>FAD</name>
        <dbReference type="ChEBI" id="CHEBI:57692"/>
    </cofactor>
</comment>
<feature type="region of interest" description="Disordered" evidence="9">
    <location>
        <begin position="1178"/>
        <end position="1198"/>
    </location>
</feature>
<organism evidence="12 13">
    <name type="scientific">Thraustotheca clavata</name>
    <dbReference type="NCBI Taxonomy" id="74557"/>
    <lineage>
        <taxon>Eukaryota</taxon>
        <taxon>Sar</taxon>
        <taxon>Stramenopiles</taxon>
        <taxon>Oomycota</taxon>
        <taxon>Saprolegniomycetes</taxon>
        <taxon>Saprolegniales</taxon>
        <taxon>Achlyaceae</taxon>
        <taxon>Thraustotheca</taxon>
    </lineage>
</organism>
<dbReference type="Pfam" id="PF00667">
    <property type="entry name" value="FAD_binding_1"/>
    <property type="match status" value="1"/>
</dbReference>
<evidence type="ECO:0000313" key="12">
    <source>
        <dbReference type="EMBL" id="OQR94143.1"/>
    </source>
</evidence>
<dbReference type="InterPro" id="IPR001709">
    <property type="entry name" value="Flavoprot_Pyr_Nucl_cyt_Rdtase"/>
</dbReference>
<comment type="cofactor">
    <cofactor evidence="1">
        <name>FMN</name>
        <dbReference type="ChEBI" id="CHEBI:58210"/>
    </cofactor>
</comment>